<keyword evidence="1" id="KW-0472">Membrane</keyword>
<proteinExistence type="predicted"/>
<keyword evidence="3" id="KW-1185">Reference proteome</keyword>
<evidence type="ECO:0000256" key="1">
    <source>
        <dbReference type="SAM" id="Phobius"/>
    </source>
</evidence>
<name>A4G2J0_HERAR</name>
<evidence type="ECO:0000313" key="3">
    <source>
        <dbReference type="Proteomes" id="UP000006697"/>
    </source>
</evidence>
<dbReference type="KEGG" id="har:HEAR0517"/>
<evidence type="ECO:0000313" key="2">
    <source>
        <dbReference type="EMBL" id="CAL60727.1"/>
    </source>
</evidence>
<dbReference type="Proteomes" id="UP000006697">
    <property type="component" value="Chromosome"/>
</dbReference>
<reference evidence="2 3" key="1">
    <citation type="journal article" date="2007" name="PLoS Genet.">
        <title>A tale of two oxidation states: bacterial colonization of arsenic-rich environments.</title>
        <authorList>
            <person name="Muller D."/>
            <person name="Medigue C."/>
            <person name="Koechler S."/>
            <person name="Barbe V."/>
            <person name="Barakat M."/>
            <person name="Talla E."/>
            <person name="Bonnefoy V."/>
            <person name="Krin E."/>
            <person name="Arsene-Ploetze F."/>
            <person name="Carapito C."/>
            <person name="Chandler M."/>
            <person name="Cournoyer B."/>
            <person name="Cruveiller S."/>
            <person name="Dossat C."/>
            <person name="Duval S."/>
            <person name="Heymann M."/>
            <person name="Leize E."/>
            <person name="Lieutaud A."/>
            <person name="Lievremont D."/>
            <person name="Makita Y."/>
            <person name="Mangenot S."/>
            <person name="Nitschke W."/>
            <person name="Ortet P."/>
            <person name="Perdrial N."/>
            <person name="Schoepp B."/>
            <person name="Siguier N."/>
            <person name="Simeonova D.D."/>
            <person name="Rouy Z."/>
            <person name="Segurens B."/>
            <person name="Turlin E."/>
            <person name="Vallenet D."/>
            <person name="Van Dorsselaer A."/>
            <person name="Weiss S."/>
            <person name="Weissenbach J."/>
            <person name="Lett M.C."/>
            <person name="Danchin A."/>
            <person name="Bertin P.N."/>
        </authorList>
    </citation>
    <scope>NUCLEOTIDE SEQUENCE [LARGE SCALE GENOMIC DNA]</scope>
    <source>
        <strain evidence="3">ULPAs1</strain>
    </source>
</reference>
<sequence length="57" mass="6680">MRFFLIPFEIMRMLMAFIMRVSVIMHVYIVRVNMGMPFCNVQPNTHLTFSSSAPIVN</sequence>
<dbReference type="AlphaFoldDB" id="A4G2J0"/>
<accession>A4G2J0</accession>
<organism evidence="2 3">
    <name type="scientific">Herminiimonas arsenicoxydans</name>
    <dbReference type="NCBI Taxonomy" id="204773"/>
    <lineage>
        <taxon>Bacteria</taxon>
        <taxon>Pseudomonadati</taxon>
        <taxon>Pseudomonadota</taxon>
        <taxon>Betaproteobacteria</taxon>
        <taxon>Burkholderiales</taxon>
        <taxon>Oxalobacteraceae</taxon>
        <taxon>Herminiimonas</taxon>
    </lineage>
</organism>
<keyword evidence="1" id="KW-1133">Transmembrane helix</keyword>
<protein>
    <submittedName>
        <fullName evidence="2">Uncharacterized protein</fullName>
    </submittedName>
</protein>
<dbReference type="HOGENOM" id="CLU_2990523_0_0_4"/>
<dbReference type="EMBL" id="CU207211">
    <property type="protein sequence ID" value="CAL60727.1"/>
    <property type="molecule type" value="Genomic_DNA"/>
</dbReference>
<gene>
    <name evidence="2" type="ordered locus">HEAR0517</name>
</gene>
<dbReference type="STRING" id="204773.HEAR0517"/>
<keyword evidence="1" id="KW-0812">Transmembrane</keyword>
<feature type="transmembrane region" description="Helical" evidence="1">
    <location>
        <begin position="12"/>
        <end position="30"/>
    </location>
</feature>